<evidence type="ECO:0000256" key="1">
    <source>
        <dbReference type="ARBA" id="ARBA00004141"/>
    </source>
</evidence>
<dbReference type="Gene3D" id="1.20.120.1630">
    <property type="match status" value="1"/>
</dbReference>
<evidence type="ECO:0000256" key="7">
    <source>
        <dbReference type="ARBA" id="ARBA00022692"/>
    </source>
</evidence>
<organism evidence="11 12">
    <name type="scientific">Aureococcus anophagefferens</name>
    <name type="common">Harmful bloom alga</name>
    <dbReference type="NCBI Taxonomy" id="44056"/>
    <lineage>
        <taxon>Eukaryota</taxon>
        <taxon>Sar</taxon>
        <taxon>Stramenopiles</taxon>
        <taxon>Ochrophyta</taxon>
        <taxon>Pelagophyceae</taxon>
        <taxon>Pelagomonadales</taxon>
        <taxon>Pelagomonadaceae</taxon>
        <taxon>Aureococcus</taxon>
    </lineage>
</organism>
<evidence type="ECO:0000256" key="10">
    <source>
        <dbReference type="RuleBase" id="RU362022"/>
    </source>
</evidence>
<keyword evidence="8 10" id="KW-1133">Transmembrane helix</keyword>
<evidence type="ECO:0000256" key="8">
    <source>
        <dbReference type="ARBA" id="ARBA00022989"/>
    </source>
</evidence>
<feature type="transmembrane region" description="Helical" evidence="10">
    <location>
        <begin position="27"/>
        <end position="49"/>
    </location>
</feature>
<dbReference type="InterPro" id="IPR025770">
    <property type="entry name" value="PPMT_MeTrfase"/>
</dbReference>
<feature type="transmembrane region" description="Helical" evidence="10">
    <location>
        <begin position="101"/>
        <end position="119"/>
    </location>
</feature>
<evidence type="ECO:0000256" key="4">
    <source>
        <dbReference type="ARBA" id="ARBA00022603"/>
    </source>
</evidence>
<feature type="transmembrane region" description="Helical" evidence="10">
    <location>
        <begin position="131"/>
        <end position="152"/>
    </location>
</feature>
<keyword evidence="7 10" id="KW-0812">Transmembrane</keyword>
<evidence type="ECO:0000256" key="3">
    <source>
        <dbReference type="ARBA" id="ARBA00012151"/>
    </source>
</evidence>
<dbReference type="PANTHER" id="PTHR12714:SF9">
    <property type="entry name" value="PROTEIN-S-ISOPRENYLCYSTEINE O-METHYLTRANSFERASE"/>
    <property type="match status" value="1"/>
</dbReference>
<name>A0ABR1FWV3_AURAN</name>
<keyword evidence="10" id="KW-0256">Endoplasmic reticulum</keyword>
<evidence type="ECO:0000256" key="6">
    <source>
        <dbReference type="ARBA" id="ARBA00022691"/>
    </source>
</evidence>
<keyword evidence="6 10" id="KW-0949">S-adenosyl-L-methionine</keyword>
<sequence length="256" mass="28699">MDRSLNDPDLVEWIAARSDPFGARHGLARSGCAGLFLGCVFGVHLTLLVQLAVGALPMQMCLLRWCCYVVALSGFHAAEFLTTARYKWKDVSYDSWLLNHSAAYGYAAAAAMVEFWLEAYFSPGLKSSKPLLALGLAVVLLGHGARVAAMVTCGEHFAHRIMIAKDPRHRLVTHGIYAHLRHPSYTGWFWWSVGTQVVLANPLCFVAYAVASWRFFADRVPFEEATLRAFYPAEYPAYVRRTRVLIPFLRSDDHED</sequence>
<keyword evidence="12" id="KW-1185">Reference proteome</keyword>
<comment type="similarity">
    <text evidence="2 10">Belongs to the class VI-like SAM-binding methyltransferase superfamily. Isoprenylcysteine carboxyl methyltransferase family.</text>
</comment>
<protein>
    <recommendedName>
        <fullName evidence="3 10">Protein-S-isoprenylcysteine O-methyltransferase</fullName>
        <ecNumber evidence="3 10">2.1.1.100</ecNumber>
    </recommendedName>
</protein>
<feature type="transmembrane region" description="Helical" evidence="10">
    <location>
        <begin position="188"/>
        <end position="211"/>
    </location>
</feature>
<dbReference type="InterPro" id="IPR007269">
    <property type="entry name" value="ICMT_MeTrfase"/>
</dbReference>
<reference evidence="11 12" key="1">
    <citation type="submission" date="2024-03" db="EMBL/GenBank/DDBJ databases">
        <title>Aureococcus anophagefferens CCMP1851 and Kratosvirus quantuckense: Draft genome of a second virus-susceptible host strain in the model system.</title>
        <authorList>
            <person name="Chase E."/>
            <person name="Truchon A.R."/>
            <person name="Schepens W."/>
            <person name="Wilhelm S.W."/>
        </authorList>
    </citation>
    <scope>NUCLEOTIDE SEQUENCE [LARGE SCALE GENOMIC DNA]</scope>
    <source>
        <strain evidence="11 12">CCMP1851</strain>
    </source>
</reference>
<comment type="catalytic activity">
    <reaction evidence="10">
        <text>[protein]-C-terminal S-[(2E,6E)-farnesyl]-L-cysteine + S-adenosyl-L-methionine = [protein]-C-terminal S-[(2E,6E)-farnesyl]-L-cysteine methyl ester + S-adenosyl-L-homocysteine</text>
        <dbReference type="Rhea" id="RHEA:21672"/>
        <dbReference type="Rhea" id="RHEA-COMP:12125"/>
        <dbReference type="Rhea" id="RHEA-COMP:12126"/>
        <dbReference type="ChEBI" id="CHEBI:57856"/>
        <dbReference type="ChEBI" id="CHEBI:59789"/>
        <dbReference type="ChEBI" id="CHEBI:90510"/>
        <dbReference type="ChEBI" id="CHEBI:90511"/>
        <dbReference type="EC" id="2.1.1.100"/>
    </reaction>
</comment>
<gene>
    <name evidence="11" type="primary">ICMT</name>
    <name evidence="11" type="ORF">SO694_00111028</name>
</gene>
<dbReference type="Pfam" id="PF04140">
    <property type="entry name" value="ICMT"/>
    <property type="match status" value="1"/>
</dbReference>
<dbReference type="PROSITE" id="PS51564">
    <property type="entry name" value="SAM_ICMT"/>
    <property type="match status" value="1"/>
</dbReference>
<feature type="transmembrane region" description="Helical" evidence="10">
    <location>
        <begin position="61"/>
        <end position="81"/>
    </location>
</feature>
<evidence type="ECO:0000313" key="12">
    <source>
        <dbReference type="Proteomes" id="UP001363151"/>
    </source>
</evidence>
<evidence type="ECO:0000256" key="9">
    <source>
        <dbReference type="ARBA" id="ARBA00023136"/>
    </source>
</evidence>
<evidence type="ECO:0000256" key="5">
    <source>
        <dbReference type="ARBA" id="ARBA00022679"/>
    </source>
</evidence>
<proteinExistence type="inferred from homology"/>
<evidence type="ECO:0000256" key="2">
    <source>
        <dbReference type="ARBA" id="ARBA00009140"/>
    </source>
</evidence>
<dbReference type="Proteomes" id="UP001363151">
    <property type="component" value="Unassembled WGS sequence"/>
</dbReference>
<dbReference type="PANTHER" id="PTHR12714">
    <property type="entry name" value="PROTEIN-S ISOPRENYLCYSTEINE O-METHYLTRANSFERASE"/>
    <property type="match status" value="1"/>
</dbReference>
<accession>A0ABR1FWV3</accession>
<keyword evidence="9 10" id="KW-0472">Membrane</keyword>
<dbReference type="EC" id="2.1.1.100" evidence="3 10"/>
<evidence type="ECO:0000313" key="11">
    <source>
        <dbReference type="EMBL" id="KAK7240490.1"/>
    </source>
</evidence>
<dbReference type="EMBL" id="JBBJCI010000211">
    <property type="protein sequence ID" value="KAK7240490.1"/>
    <property type="molecule type" value="Genomic_DNA"/>
</dbReference>
<keyword evidence="5" id="KW-0808">Transferase</keyword>
<keyword evidence="4 10" id="KW-0489">Methyltransferase</keyword>
<comment type="caution">
    <text evidence="11">The sequence shown here is derived from an EMBL/GenBank/DDBJ whole genome shotgun (WGS) entry which is preliminary data.</text>
</comment>
<comment type="subcellular location">
    <subcellularLocation>
        <location evidence="10">Endoplasmic reticulum membrane</location>
        <topology evidence="10">Multi-pass membrane protein</topology>
    </subcellularLocation>
    <subcellularLocation>
        <location evidence="1">Membrane</location>
        <topology evidence="1">Multi-pass membrane protein</topology>
    </subcellularLocation>
</comment>